<evidence type="ECO:0000313" key="2">
    <source>
        <dbReference type="Proteomes" id="UP001550850"/>
    </source>
</evidence>
<dbReference type="SUPFAM" id="SSF56112">
    <property type="entry name" value="Protein kinase-like (PK-like)"/>
    <property type="match status" value="1"/>
</dbReference>
<dbReference type="Proteomes" id="UP001550850">
    <property type="component" value="Unassembled WGS sequence"/>
</dbReference>
<dbReference type="RefSeq" id="WP_108953296.1">
    <property type="nucleotide sequence ID" value="NZ_BEVZ01000002.1"/>
</dbReference>
<dbReference type="InterPro" id="IPR006748">
    <property type="entry name" value="NH2Glyco/OHUrea_AB-resist_kin"/>
</dbReference>
<dbReference type="Gene3D" id="1.10.510.10">
    <property type="entry name" value="Transferase(Phosphotransferase) domain 1"/>
    <property type="match status" value="1"/>
</dbReference>
<dbReference type="Pfam" id="PF04655">
    <property type="entry name" value="APH_6_hur"/>
    <property type="match status" value="1"/>
</dbReference>
<sequence length="336" mass="35043">MGGGRASVRVPRAARDRLTVRFGPGVAAWCDALPSLVEELSERWGLVPAESLGGGTSRVVRCLRRDSGATVWLKVTPDPTVAAEEAEALSLWSGTPSVVDLLERDLRVGALLLADVSPALPAPVPSPALPAADALPPPGAADAFPAPGAAGGPRLPKVAALLRALRDGVPVRPERSGLRPLADRIGLLLTLAGRRLAAADRRPPLDPQVLERAHAACLALCADGPVGLVHGDLHAGNVLAGADGRLVAIDPRPTWGDPDFDAVDWVMDGVSDLPALERRAERMASLVPGQSADRVLAWCRALAAFEVVPALCAGRDDPRTRFLRTLAGQVAREKAG</sequence>
<accession>A0ABV2YK12</accession>
<evidence type="ECO:0000313" key="1">
    <source>
        <dbReference type="EMBL" id="MEU3556058.1"/>
    </source>
</evidence>
<gene>
    <name evidence="1" type="ORF">AB0E65_17845</name>
</gene>
<keyword evidence="2" id="KW-1185">Reference proteome</keyword>
<reference evidence="1 2" key="1">
    <citation type="submission" date="2024-06" db="EMBL/GenBank/DDBJ databases">
        <title>The Natural Products Discovery Center: Release of the First 8490 Sequenced Strains for Exploring Actinobacteria Biosynthetic Diversity.</title>
        <authorList>
            <person name="Kalkreuter E."/>
            <person name="Kautsar S.A."/>
            <person name="Yang D."/>
            <person name="Bader C.D."/>
            <person name="Teijaro C.N."/>
            <person name="Fluegel L."/>
            <person name="Davis C.M."/>
            <person name="Simpson J.R."/>
            <person name="Lauterbach L."/>
            <person name="Steele A.D."/>
            <person name="Gui C."/>
            <person name="Meng S."/>
            <person name="Li G."/>
            <person name="Viehrig K."/>
            <person name="Ye F."/>
            <person name="Su P."/>
            <person name="Kiefer A.F."/>
            <person name="Nichols A."/>
            <person name="Cepeda A.J."/>
            <person name="Yan W."/>
            <person name="Fan B."/>
            <person name="Jiang Y."/>
            <person name="Adhikari A."/>
            <person name="Zheng C.-J."/>
            <person name="Schuster L."/>
            <person name="Cowan T.M."/>
            <person name="Smanski M.J."/>
            <person name="Chevrette M.G."/>
            <person name="De Carvalho L.P.S."/>
            <person name="Shen B."/>
        </authorList>
    </citation>
    <scope>NUCLEOTIDE SEQUENCE [LARGE SCALE GENOMIC DNA]</scope>
    <source>
        <strain evidence="1 2">NPDC038104</strain>
    </source>
</reference>
<name>A0ABV2YK12_9ACTN</name>
<comment type="caution">
    <text evidence="1">The sequence shown here is derived from an EMBL/GenBank/DDBJ whole genome shotgun (WGS) entry which is preliminary data.</text>
</comment>
<dbReference type="InterPro" id="IPR011009">
    <property type="entry name" value="Kinase-like_dom_sf"/>
</dbReference>
<organism evidence="1 2">
    <name type="scientific">Streptomyces fragilis</name>
    <dbReference type="NCBI Taxonomy" id="67301"/>
    <lineage>
        <taxon>Bacteria</taxon>
        <taxon>Bacillati</taxon>
        <taxon>Actinomycetota</taxon>
        <taxon>Actinomycetes</taxon>
        <taxon>Kitasatosporales</taxon>
        <taxon>Streptomycetaceae</taxon>
        <taxon>Streptomyces</taxon>
    </lineage>
</organism>
<proteinExistence type="predicted"/>
<dbReference type="EMBL" id="JBEZUR010000027">
    <property type="protein sequence ID" value="MEU3556058.1"/>
    <property type="molecule type" value="Genomic_DNA"/>
</dbReference>
<protein>
    <submittedName>
        <fullName evidence="1">Aminoglycoside phosphotransferase family protein</fullName>
    </submittedName>
</protein>